<dbReference type="Gene3D" id="3.10.50.10">
    <property type="match status" value="1"/>
</dbReference>
<dbReference type="SUPFAM" id="SSF51445">
    <property type="entry name" value="(Trans)glycosidases"/>
    <property type="match status" value="1"/>
</dbReference>
<sequence>MIGYYTNWSTYQRNFQVKALDTSGAAARLTHINYAFGNVTGGKCVIGDAYADYQKTFTAADSVSGVADTWDQPVAGNFNQLRQLKKKYPNLKVIWSFGGWTWSGGFGEAAKNPTAFAQSCRALVEDSRWADVFDGIDIDWEYPNACGLSCDTSGAAAYRNLMQALRTAFGNDLVTSAITADGTAGGKIEKADYAGAAQYVDWYLPMTYDFYGAFDADGPTAPHSPLNNYTGAPNPGFDSDTAIKKLKSLGIPSSKLLLGVGFYGRGWTGVSQAAPGGSATGPAPGTYEAGIEDYKVLKNTCPATGTVGGTAYAKCGSNWWSYDTPATIAGKMTYAKQQSLGGSFFWELSGDTSTAELTKAVANGLS</sequence>
<evidence type="ECO:0000256" key="5">
    <source>
        <dbReference type="ARBA" id="ARBA00023295"/>
    </source>
</evidence>
<keyword evidence="4" id="KW-0119">Carbohydrate metabolism</keyword>
<name>A0A9X1NL33_9ACTN</name>
<dbReference type="InterPro" id="IPR017853">
    <property type="entry name" value="GH"/>
</dbReference>
<dbReference type="PROSITE" id="PS01095">
    <property type="entry name" value="GH18_1"/>
    <property type="match status" value="1"/>
</dbReference>
<dbReference type="GO" id="GO:0005975">
    <property type="term" value="P:carbohydrate metabolic process"/>
    <property type="evidence" value="ECO:0007669"/>
    <property type="project" value="InterPro"/>
</dbReference>
<protein>
    <recommendedName>
        <fullName evidence="2">chitinase</fullName>
        <ecNumber evidence="2">3.2.1.14</ecNumber>
    </recommendedName>
</protein>
<evidence type="ECO:0000313" key="9">
    <source>
        <dbReference type="EMBL" id="MCD5315126.1"/>
    </source>
</evidence>
<keyword evidence="10" id="KW-1185">Reference proteome</keyword>
<dbReference type="GO" id="GO:0008843">
    <property type="term" value="F:endochitinase activity"/>
    <property type="evidence" value="ECO:0007669"/>
    <property type="project" value="UniProtKB-EC"/>
</dbReference>
<dbReference type="SMART" id="SM00636">
    <property type="entry name" value="Glyco_18"/>
    <property type="match status" value="1"/>
</dbReference>
<evidence type="ECO:0000259" key="8">
    <source>
        <dbReference type="PROSITE" id="PS51910"/>
    </source>
</evidence>
<dbReference type="Gene3D" id="3.20.20.80">
    <property type="entry name" value="Glycosidases"/>
    <property type="match status" value="1"/>
</dbReference>
<comment type="catalytic activity">
    <reaction evidence="1">
        <text>Random endo-hydrolysis of N-acetyl-beta-D-glucosaminide (1-&gt;4)-beta-linkages in chitin and chitodextrins.</text>
        <dbReference type="EC" id="3.2.1.14"/>
    </reaction>
</comment>
<dbReference type="GO" id="GO:0006032">
    <property type="term" value="P:chitin catabolic process"/>
    <property type="evidence" value="ECO:0007669"/>
    <property type="project" value="UniProtKB-KW"/>
</dbReference>
<comment type="caution">
    <text evidence="9">The sequence shown here is derived from an EMBL/GenBank/DDBJ whole genome shotgun (WGS) entry which is preliminary data.</text>
</comment>
<dbReference type="SUPFAM" id="SSF54556">
    <property type="entry name" value="Chitinase insertion domain"/>
    <property type="match status" value="1"/>
</dbReference>
<dbReference type="AlphaFoldDB" id="A0A9X1NL33"/>
<reference evidence="9" key="1">
    <citation type="submission" date="2021-11" db="EMBL/GenBank/DDBJ databases">
        <title>Streptomyces corallinus and Kineosporia corallina sp. nov., two new coral-derived marine actinobacteria.</title>
        <authorList>
            <person name="Buangrab K."/>
            <person name="Sutthacheep M."/>
            <person name="Yeemin T."/>
            <person name="Harunari E."/>
            <person name="Igarashi Y."/>
            <person name="Sripreechasak P."/>
            <person name="Kanchanasin P."/>
            <person name="Tanasupawat S."/>
            <person name="Phongsopitanun W."/>
        </authorList>
    </citation>
    <scope>NUCLEOTIDE SEQUENCE</scope>
    <source>
        <strain evidence="9">JCM 31032</strain>
    </source>
</reference>
<dbReference type="InterPro" id="IPR050314">
    <property type="entry name" value="Glycosyl_Hydrlase_18"/>
</dbReference>
<dbReference type="PROSITE" id="PS51910">
    <property type="entry name" value="GH18_2"/>
    <property type="match status" value="1"/>
</dbReference>
<proteinExistence type="inferred from homology"/>
<evidence type="ECO:0000256" key="2">
    <source>
        <dbReference type="ARBA" id="ARBA00012729"/>
    </source>
</evidence>
<evidence type="ECO:0000256" key="3">
    <source>
        <dbReference type="ARBA" id="ARBA00022801"/>
    </source>
</evidence>
<dbReference type="InterPro" id="IPR001579">
    <property type="entry name" value="Glyco_hydro_18_chit_AS"/>
</dbReference>
<accession>A0A9X1NL33</accession>
<keyword evidence="3 6" id="KW-0378">Hydrolase</keyword>
<dbReference type="Proteomes" id="UP001138997">
    <property type="component" value="Unassembled WGS sequence"/>
</dbReference>
<dbReference type="PANTHER" id="PTHR11177:SF317">
    <property type="entry name" value="CHITINASE 12-RELATED"/>
    <property type="match status" value="1"/>
</dbReference>
<dbReference type="Pfam" id="PF00704">
    <property type="entry name" value="Glyco_hydro_18"/>
    <property type="match status" value="1"/>
</dbReference>
<evidence type="ECO:0000256" key="1">
    <source>
        <dbReference type="ARBA" id="ARBA00000822"/>
    </source>
</evidence>
<keyword evidence="5 6" id="KW-0326">Glycosidase</keyword>
<gene>
    <name evidence="9" type="ORF">LR394_29895</name>
</gene>
<dbReference type="EMBL" id="JAJOMB010000020">
    <property type="protein sequence ID" value="MCD5315126.1"/>
    <property type="molecule type" value="Genomic_DNA"/>
</dbReference>
<comment type="similarity">
    <text evidence="7">Belongs to the glycosyl hydrolase 18 family.</text>
</comment>
<dbReference type="CDD" id="cd06548">
    <property type="entry name" value="GH18_chitinase"/>
    <property type="match status" value="1"/>
</dbReference>
<evidence type="ECO:0000256" key="7">
    <source>
        <dbReference type="RuleBase" id="RU004453"/>
    </source>
</evidence>
<evidence type="ECO:0000313" key="10">
    <source>
        <dbReference type="Proteomes" id="UP001138997"/>
    </source>
</evidence>
<dbReference type="InterPro" id="IPR011583">
    <property type="entry name" value="Chitinase_II/V-like_cat"/>
</dbReference>
<dbReference type="GO" id="GO:0008061">
    <property type="term" value="F:chitin binding"/>
    <property type="evidence" value="ECO:0007669"/>
    <property type="project" value="InterPro"/>
</dbReference>
<feature type="domain" description="GH18" evidence="8">
    <location>
        <begin position="1"/>
        <end position="366"/>
    </location>
</feature>
<evidence type="ECO:0000256" key="6">
    <source>
        <dbReference type="RuleBase" id="RU000489"/>
    </source>
</evidence>
<evidence type="ECO:0000256" key="4">
    <source>
        <dbReference type="ARBA" id="ARBA00023024"/>
    </source>
</evidence>
<organism evidence="9 10">
    <name type="scientific">Kineosporia babensis</name>
    <dbReference type="NCBI Taxonomy" id="499548"/>
    <lineage>
        <taxon>Bacteria</taxon>
        <taxon>Bacillati</taxon>
        <taxon>Actinomycetota</taxon>
        <taxon>Actinomycetes</taxon>
        <taxon>Kineosporiales</taxon>
        <taxon>Kineosporiaceae</taxon>
        <taxon>Kineosporia</taxon>
    </lineage>
</organism>
<dbReference type="InterPro" id="IPR029070">
    <property type="entry name" value="Chitinase_insertion_sf"/>
</dbReference>
<dbReference type="EC" id="3.2.1.14" evidence="2"/>
<keyword evidence="4" id="KW-0146">Chitin degradation</keyword>
<dbReference type="InterPro" id="IPR001223">
    <property type="entry name" value="Glyco_hydro18_cat"/>
</dbReference>
<keyword evidence="4" id="KW-0624">Polysaccharide degradation</keyword>
<dbReference type="PANTHER" id="PTHR11177">
    <property type="entry name" value="CHITINASE"/>
    <property type="match status" value="1"/>
</dbReference>